<feature type="transmembrane region" description="Helical" evidence="3">
    <location>
        <begin position="21"/>
        <end position="39"/>
    </location>
</feature>
<name>A0A852WKL6_9MICO</name>
<keyword evidence="3" id="KW-0472">Membrane</keyword>
<keyword evidence="5" id="KW-1185">Reference proteome</keyword>
<reference evidence="4 5" key="1">
    <citation type="submission" date="2020-07" db="EMBL/GenBank/DDBJ databases">
        <title>Sequencing the genomes of 1000 actinobacteria strains.</title>
        <authorList>
            <person name="Klenk H.-P."/>
        </authorList>
    </citation>
    <scope>NUCLEOTIDE SEQUENCE [LARGE SCALE GENOMIC DNA]</scope>
    <source>
        <strain evidence="4 5">DSM 23987</strain>
    </source>
</reference>
<evidence type="ECO:0000313" key="4">
    <source>
        <dbReference type="EMBL" id="NYG07274.1"/>
    </source>
</evidence>
<gene>
    <name evidence="4" type="ORF">BJ986_001761</name>
</gene>
<dbReference type="InterPro" id="IPR005754">
    <property type="entry name" value="Sortase"/>
</dbReference>
<evidence type="ECO:0000256" key="2">
    <source>
        <dbReference type="PIRSR" id="PIRSR605754-1"/>
    </source>
</evidence>
<dbReference type="EC" id="3.4.22.70" evidence="4"/>
<sequence length="318" mass="33299">MSTPCTKTSAAAPRGRWRLSGLSLVVAAVCLLGIGVALYPQTASWFSAVQEGQLVAQYANDVKVIGPASRTQALKEAQAYNALLESGAEVKANERIPVDTGASLPSGFDYNQLLAANPYGLMGRLVIPAIKVDLPILHGTNDSTLTGGIGHLEGTSLPIGGVGTHAVLAGHRGLASATLFTNLDKVVNGDTFTIYVFGETLTYQVFDIKVVDPDQTKALNPVPGKDLVTLVTCTPIGINSQRILVTGERILPTPASAVAGAGKPPIGPGFPWWVLEIGGTILAASVYVWWSGRPVKPRRRHTQAPARPIARAVGLADA</sequence>
<dbReference type="AlphaFoldDB" id="A0A852WKL6"/>
<dbReference type="NCBIfam" id="NF033745">
    <property type="entry name" value="class_C_sortase"/>
    <property type="match status" value="1"/>
</dbReference>
<dbReference type="Proteomes" id="UP000573599">
    <property type="component" value="Unassembled WGS sequence"/>
</dbReference>
<evidence type="ECO:0000313" key="5">
    <source>
        <dbReference type="Proteomes" id="UP000573599"/>
    </source>
</evidence>
<dbReference type="InterPro" id="IPR042002">
    <property type="entry name" value="Sortase_C"/>
</dbReference>
<protein>
    <submittedName>
        <fullName evidence="4">Sortase A</fullName>
        <ecNumber evidence="4">3.4.22.70</ecNumber>
    </submittedName>
</protein>
<organism evidence="4 5">
    <name type="scientific">Pedococcus badiiscoriae</name>
    <dbReference type="NCBI Taxonomy" id="642776"/>
    <lineage>
        <taxon>Bacteria</taxon>
        <taxon>Bacillati</taxon>
        <taxon>Actinomycetota</taxon>
        <taxon>Actinomycetes</taxon>
        <taxon>Micrococcales</taxon>
        <taxon>Intrasporangiaceae</taxon>
        <taxon>Pedococcus</taxon>
    </lineage>
</organism>
<feature type="active site" description="Acyl-thioester intermediate" evidence="2">
    <location>
        <position position="233"/>
    </location>
</feature>
<comment type="caution">
    <text evidence="4">The sequence shown here is derived from an EMBL/GenBank/DDBJ whole genome shotgun (WGS) entry which is preliminary data.</text>
</comment>
<dbReference type="Gene3D" id="2.40.260.10">
    <property type="entry name" value="Sortase"/>
    <property type="match status" value="1"/>
</dbReference>
<feature type="transmembrane region" description="Helical" evidence="3">
    <location>
        <begin position="270"/>
        <end position="290"/>
    </location>
</feature>
<dbReference type="RefSeq" id="WP_179421640.1">
    <property type="nucleotide sequence ID" value="NZ_JACCAB010000001.1"/>
</dbReference>
<dbReference type="SUPFAM" id="SSF63817">
    <property type="entry name" value="Sortase"/>
    <property type="match status" value="1"/>
</dbReference>
<dbReference type="EMBL" id="JACCAB010000001">
    <property type="protein sequence ID" value="NYG07274.1"/>
    <property type="molecule type" value="Genomic_DNA"/>
</dbReference>
<dbReference type="NCBIfam" id="TIGR01076">
    <property type="entry name" value="sortase_fam"/>
    <property type="match status" value="1"/>
</dbReference>
<keyword evidence="3" id="KW-0812">Transmembrane</keyword>
<proteinExistence type="predicted"/>
<dbReference type="InterPro" id="IPR023365">
    <property type="entry name" value="Sortase_dom-sf"/>
</dbReference>
<keyword evidence="1 4" id="KW-0378">Hydrolase</keyword>
<evidence type="ECO:0000256" key="1">
    <source>
        <dbReference type="ARBA" id="ARBA00022801"/>
    </source>
</evidence>
<dbReference type="GO" id="GO:0016787">
    <property type="term" value="F:hydrolase activity"/>
    <property type="evidence" value="ECO:0007669"/>
    <property type="project" value="UniProtKB-KW"/>
</dbReference>
<keyword evidence="3" id="KW-1133">Transmembrane helix</keyword>
<feature type="active site" description="Proton donor/acceptor" evidence="2">
    <location>
        <position position="171"/>
    </location>
</feature>
<dbReference type="CDD" id="cd05827">
    <property type="entry name" value="Sortase_C"/>
    <property type="match status" value="1"/>
</dbReference>
<evidence type="ECO:0000256" key="3">
    <source>
        <dbReference type="SAM" id="Phobius"/>
    </source>
</evidence>
<dbReference type="Pfam" id="PF04203">
    <property type="entry name" value="Sortase"/>
    <property type="match status" value="1"/>
</dbReference>
<accession>A0A852WKL6</accession>